<dbReference type="InterPro" id="IPR006101">
    <property type="entry name" value="Glyco_hydro_2"/>
</dbReference>
<comment type="catalytic activity">
    <reaction evidence="1 10">
        <text>Hydrolysis of terminal non-reducing beta-D-galactose residues in beta-D-galactosides.</text>
        <dbReference type="EC" id="3.2.1.23"/>
    </reaction>
</comment>
<dbReference type="RefSeq" id="WP_264966378.1">
    <property type="nucleotide sequence ID" value="NZ_JAPDVK010000003.1"/>
</dbReference>
<protein>
    <recommendedName>
        <fullName evidence="5 10">Beta-galactosidase</fullName>
        <ecNumber evidence="5 10">3.2.1.23</ecNumber>
    </recommendedName>
    <alternativeName>
        <fullName evidence="9 10">Lactase</fullName>
    </alternativeName>
</protein>
<evidence type="ECO:0000256" key="10">
    <source>
        <dbReference type="RuleBase" id="RU361154"/>
    </source>
</evidence>
<dbReference type="SUPFAM" id="SSF49303">
    <property type="entry name" value="beta-Galactosidase/glucuronidase domain"/>
    <property type="match status" value="2"/>
</dbReference>
<feature type="domain" description="Beta galactosidase small chain/" evidence="12">
    <location>
        <begin position="743"/>
        <end position="1019"/>
    </location>
</feature>
<evidence type="ECO:0000256" key="1">
    <source>
        <dbReference type="ARBA" id="ARBA00001412"/>
    </source>
</evidence>
<dbReference type="InterPro" id="IPR006103">
    <property type="entry name" value="Glyco_hydro_2_cat"/>
</dbReference>
<dbReference type="AlphaFoldDB" id="A0AAP3FC79"/>
<dbReference type="SUPFAM" id="SSF51445">
    <property type="entry name" value="(Trans)glycosidases"/>
    <property type="match status" value="1"/>
</dbReference>
<dbReference type="InterPro" id="IPR006102">
    <property type="entry name" value="Ig-like_GH2"/>
</dbReference>
<dbReference type="Gene3D" id="2.60.120.260">
    <property type="entry name" value="Galactose-binding domain-like"/>
    <property type="match status" value="1"/>
</dbReference>
<evidence type="ECO:0000256" key="3">
    <source>
        <dbReference type="ARBA" id="ARBA00007401"/>
    </source>
</evidence>
<accession>A0AAP3FC79</accession>
<keyword evidence="11" id="KW-0732">Signal</keyword>
<dbReference type="PRINTS" id="PR00132">
    <property type="entry name" value="GLHYDRLASE2"/>
</dbReference>
<dbReference type="Pfam" id="PF00703">
    <property type="entry name" value="Glyco_hydro_2"/>
    <property type="match status" value="1"/>
</dbReference>
<dbReference type="InterPro" id="IPR032312">
    <property type="entry name" value="LacZ_4"/>
</dbReference>
<evidence type="ECO:0000256" key="5">
    <source>
        <dbReference type="ARBA" id="ARBA00012756"/>
    </source>
</evidence>
<evidence type="ECO:0000256" key="9">
    <source>
        <dbReference type="ARBA" id="ARBA00032230"/>
    </source>
</evidence>
<dbReference type="GO" id="GO:0009341">
    <property type="term" value="C:beta-galactosidase complex"/>
    <property type="evidence" value="ECO:0007669"/>
    <property type="project" value="InterPro"/>
</dbReference>
<evidence type="ECO:0000256" key="4">
    <source>
        <dbReference type="ARBA" id="ARBA00011245"/>
    </source>
</evidence>
<dbReference type="SUPFAM" id="SSF49785">
    <property type="entry name" value="Galactose-binding domain-like"/>
    <property type="match status" value="1"/>
</dbReference>
<evidence type="ECO:0000256" key="8">
    <source>
        <dbReference type="ARBA" id="ARBA00023295"/>
    </source>
</evidence>
<dbReference type="InterPro" id="IPR023230">
    <property type="entry name" value="Glyco_hydro_2_CS"/>
</dbReference>
<dbReference type="InterPro" id="IPR050347">
    <property type="entry name" value="Bact_Beta-galactosidase"/>
</dbReference>
<dbReference type="Pfam" id="PF02929">
    <property type="entry name" value="Bgal_small_N"/>
    <property type="match status" value="1"/>
</dbReference>
<feature type="signal peptide" evidence="11">
    <location>
        <begin position="1"/>
        <end position="22"/>
    </location>
</feature>
<dbReference type="GO" id="GO:0004565">
    <property type="term" value="F:beta-galactosidase activity"/>
    <property type="evidence" value="ECO:0007669"/>
    <property type="project" value="UniProtKB-EC"/>
</dbReference>
<dbReference type="EC" id="3.2.1.23" evidence="5 10"/>
<evidence type="ECO:0000256" key="11">
    <source>
        <dbReference type="SAM" id="SignalP"/>
    </source>
</evidence>
<comment type="cofactor">
    <cofactor evidence="2">
        <name>Ca(2+)</name>
        <dbReference type="ChEBI" id="CHEBI:29108"/>
    </cofactor>
</comment>
<dbReference type="Proteomes" id="UP001209344">
    <property type="component" value="Unassembled WGS sequence"/>
</dbReference>
<organism evidence="13 14">
    <name type="scientific">Segatella copri</name>
    <dbReference type="NCBI Taxonomy" id="165179"/>
    <lineage>
        <taxon>Bacteria</taxon>
        <taxon>Pseudomonadati</taxon>
        <taxon>Bacteroidota</taxon>
        <taxon>Bacteroidia</taxon>
        <taxon>Bacteroidales</taxon>
        <taxon>Prevotellaceae</taxon>
        <taxon>Segatella</taxon>
    </lineage>
</organism>
<dbReference type="SUPFAM" id="SSF74650">
    <property type="entry name" value="Galactose mutarotase-like"/>
    <property type="match status" value="1"/>
</dbReference>
<comment type="caution">
    <text evidence="13">The sequence shown here is derived from an EMBL/GenBank/DDBJ whole genome shotgun (WGS) entry which is preliminary data.</text>
</comment>
<dbReference type="PANTHER" id="PTHR46323:SF2">
    <property type="entry name" value="BETA-GALACTOSIDASE"/>
    <property type="match status" value="1"/>
</dbReference>
<comment type="subunit">
    <text evidence="4">Monomer.</text>
</comment>
<name>A0AAP3FC79_9BACT</name>
<dbReference type="SMART" id="SM01038">
    <property type="entry name" value="Bgal_small_N"/>
    <property type="match status" value="1"/>
</dbReference>
<keyword evidence="8 10" id="KW-0326">Glycosidase</keyword>
<proteinExistence type="inferred from homology"/>
<dbReference type="EMBL" id="JAPDVK010000003">
    <property type="protein sequence ID" value="MCW4128676.1"/>
    <property type="molecule type" value="Genomic_DNA"/>
</dbReference>
<dbReference type="PANTHER" id="PTHR46323">
    <property type="entry name" value="BETA-GALACTOSIDASE"/>
    <property type="match status" value="1"/>
</dbReference>
<dbReference type="Pfam" id="PF02837">
    <property type="entry name" value="Glyco_hydro_2_N"/>
    <property type="match status" value="1"/>
</dbReference>
<dbReference type="InterPro" id="IPR036156">
    <property type="entry name" value="Beta-gal/glucu_dom_sf"/>
</dbReference>
<dbReference type="InterPro" id="IPR008979">
    <property type="entry name" value="Galactose-bd-like_sf"/>
</dbReference>
<dbReference type="InterPro" id="IPR013783">
    <property type="entry name" value="Ig-like_fold"/>
</dbReference>
<dbReference type="Gene3D" id="2.60.40.10">
    <property type="entry name" value="Immunoglobulins"/>
    <property type="match status" value="2"/>
</dbReference>
<gene>
    <name evidence="13" type="ORF">ONT16_10510</name>
</gene>
<dbReference type="InterPro" id="IPR011013">
    <property type="entry name" value="Gal_mutarotase_sf_dom"/>
</dbReference>
<feature type="chain" id="PRO_5042925210" description="Beta-galactosidase" evidence="11">
    <location>
        <begin position="23"/>
        <end position="1022"/>
    </location>
</feature>
<sequence>MNIKNLLLLSVALFGSTFAASAYEHEWENPTVFERGKEQPHAWFKTSHTKLLNGKWRFHYADDIKDAPTDFYRMDFDDSKWAQIPVPSNWELQGFGAPLYANITYPWSPNPPYIDIPNPVGTYRTSFTVPSQWKGREVMLHFGSITGYARVWVNGTEVGMTKCSKTPAEFDVTKLVHLDGRANQMAVQVYRWHDGSYMEDQDFWRITGIERDVYLQAYSPVSVWDYNITATPVDNYHNGQLEADVTVRNFSGNSVSDKVLVQLRDANGKLVLNETKPFKAEGKEATIHVSKKLNKVNLWSGEKPYLYQMSMILGGDTVRQQVGFREVKIENARLLVNGKMVYIKGVNRHEHNDSLGHVQSHEIMMDNLRRLRELNINAVRSSHYPNSPEWLDLCDKYGIYVVDEANIETHGMGSCVYFTDTVPHPAYRREWAPAHRDRIHRMFYRDRNHPSIIGWSMGNECGNGQVFHEQYRWLKANDKTRFVQFEQAWEEENTDIVCHMYPNWGRVLAYAKSGKQRPFIMCEYAHAQGNSNGNLQDYWDLIKKSPNLQGGFIWDFQDQGIRRTINENTDHRTYWMYNGEMGSYVWPVEMNSGCDGVLASDMSYKPQALEVKKVYQDIIFPSFDWKKGELTVRNEYQFSTLADYDFRWVLCKEGKEVAAGDFRLKTLPQQESKVRIKMPSLKESDEYTLQVYAYTREANDLLPAHYDLAKEQFVHEGKLEEMNRQLAQGNIKVETQKNNIVLTVGNVKAEINKQNGALTNYAMDGVSVFHNRTTLEPYFWRAPNDNDYGNRMPQKSNVWRSAQVNRYVSKCQVGEPTEEGVLITFDMVLSDLKQPYHLSYLFRKDGSIDVKASMDTRGKKLPELPRFGMRMTLPKGFENVSYYGRGPWENYSDRKTSQFIGLYHTTVTDMYYPYIFPQQTGNHSDVRWAEIASPQSGITLRFQAEKPMDFSALHFADEDLDMGLEKKMMHQKDMHPRQETYVILDGAQRGVGGDNSWGEPPHKEYRLFDGEYSLAYRLTLKK</sequence>
<dbReference type="InterPro" id="IPR014718">
    <property type="entry name" value="GH-type_carb-bd"/>
</dbReference>
<dbReference type="Gene3D" id="3.20.20.80">
    <property type="entry name" value="Glycosidases"/>
    <property type="match status" value="1"/>
</dbReference>
<evidence type="ECO:0000256" key="7">
    <source>
        <dbReference type="ARBA" id="ARBA00022837"/>
    </source>
</evidence>
<evidence type="ECO:0000313" key="13">
    <source>
        <dbReference type="EMBL" id="MCW4128676.1"/>
    </source>
</evidence>
<keyword evidence="6 10" id="KW-0378">Hydrolase</keyword>
<dbReference type="Gene3D" id="2.70.98.10">
    <property type="match status" value="1"/>
</dbReference>
<evidence type="ECO:0000259" key="12">
    <source>
        <dbReference type="SMART" id="SM01038"/>
    </source>
</evidence>
<evidence type="ECO:0000256" key="2">
    <source>
        <dbReference type="ARBA" id="ARBA00001913"/>
    </source>
</evidence>
<dbReference type="Pfam" id="PF02836">
    <property type="entry name" value="Glyco_hydro_2_C"/>
    <property type="match status" value="1"/>
</dbReference>
<dbReference type="GO" id="GO:0005990">
    <property type="term" value="P:lactose catabolic process"/>
    <property type="evidence" value="ECO:0007669"/>
    <property type="project" value="TreeGrafter"/>
</dbReference>
<dbReference type="GO" id="GO:0030246">
    <property type="term" value="F:carbohydrate binding"/>
    <property type="evidence" value="ECO:0007669"/>
    <property type="project" value="InterPro"/>
</dbReference>
<dbReference type="Pfam" id="PF16353">
    <property type="entry name" value="LacZ_4"/>
    <property type="match status" value="1"/>
</dbReference>
<dbReference type="InterPro" id="IPR004199">
    <property type="entry name" value="B-gal_small/dom_5"/>
</dbReference>
<evidence type="ECO:0000256" key="6">
    <source>
        <dbReference type="ARBA" id="ARBA00022801"/>
    </source>
</evidence>
<comment type="similarity">
    <text evidence="3 10">Belongs to the glycosyl hydrolase 2 family.</text>
</comment>
<dbReference type="InterPro" id="IPR017853">
    <property type="entry name" value="GH"/>
</dbReference>
<dbReference type="InterPro" id="IPR006104">
    <property type="entry name" value="Glyco_hydro_2_N"/>
</dbReference>
<dbReference type="PROSITE" id="PS00719">
    <property type="entry name" value="GLYCOSYL_HYDROL_F2_1"/>
    <property type="match status" value="1"/>
</dbReference>
<evidence type="ECO:0000313" key="14">
    <source>
        <dbReference type="Proteomes" id="UP001209344"/>
    </source>
</evidence>
<keyword evidence="7" id="KW-0106">Calcium</keyword>
<reference evidence="13" key="1">
    <citation type="submission" date="2022-11" db="EMBL/GenBank/DDBJ databases">
        <title>Genomic repertoires linked with pathogenic potency of arthritogenic Prevotella copri isolated from the gut of rheumatoid arthritis patients.</title>
        <authorList>
            <person name="Nii T."/>
            <person name="Maeda Y."/>
            <person name="Motooka D."/>
            <person name="Naito M."/>
            <person name="Matsumoto Y."/>
            <person name="Ogawa T."/>
            <person name="Oguro-Igashira E."/>
            <person name="Kishikawa T."/>
            <person name="Yamashita M."/>
            <person name="Koizumi S."/>
            <person name="Kurakawa T."/>
            <person name="Okumura R."/>
            <person name="Kayama H."/>
            <person name="Murakami M."/>
            <person name="Sakaguchi T."/>
            <person name="Das B."/>
            <person name="Nakamura S."/>
            <person name="Okada Y."/>
            <person name="Kumanogoh A."/>
            <person name="Takeda K."/>
        </authorList>
    </citation>
    <scope>NUCLEOTIDE SEQUENCE</scope>
    <source>
        <strain evidence="13">F3-75</strain>
    </source>
</reference>